<dbReference type="Proteomes" id="UP000314294">
    <property type="component" value="Unassembled WGS sequence"/>
</dbReference>
<reference evidence="2 3" key="1">
    <citation type="submission" date="2019-03" db="EMBL/GenBank/DDBJ databases">
        <title>First draft genome of Liparis tanakae, snailfish: a comprehensive survey of snailfish specific genes.</title>
        <authorList>
            <person name="Kim W."/>
            <person name="Song I."/>
            <person name="Jeong J.-H."/>
            <person name="Kim D."/>
            <person name="Kim S."/>
            <person name="Ryu S."/>
            <person name="Song J.Y."/>
            <person name="Lee S.K."/>
        </authorList>
    </citation>
    <scope>NUCLEOTIDE SEQUENCE [LARGE SCALE GENOMIC DNA]</scope>
    <source>
        <tissue evidence="2">Muscle</tissue>
    </source>
</reference>
<protein>
    <submittedName>
        <fullName evidence="2">Uncharacterized protein</fullName>
    </submittedName>
</protein>
<keyword evidence="3" id="KW-1185">Reference proteome</keyword>
<proteinExistence type="predicted"/>
<gene>
    <name evidence="2" type="ORF">EYF80_066553</name>
</gene>
<dbReference type="EMBL" id="SRLO01018890">
    <property type="protein sequence ID" value="TNN23328.1"/>
    <property type="molecule type" value="Genomic_DNA"/>
</dbReference>
<evidence type="ECO:0000256" key="1">
    <source>
        <dbReference type="SAM" id="MobiDB-lite"/>
    </source>
</evidence>
<sequence length="73" mass="7207">MSGCVPSQRSGARGAGRGARGAGGAGAPRCALSATRELLKDGGYCVAVERGAVKPKVKTAAGHEGLETGRPDN</sequence>
<accession>A0A4Z2E3I7</accession>
<organism evidence="2 3">
    <name type="scientific">Liparis tanakae</name>
    <name type="common">Tanaka's snailfish</name>
    <dbReference type="NCBI Taxonomy" id="230148"/>
    <lineage>
        <taxon>Eukaryota</taxon>
        <taxon>Metazoa</taxon>
        <taxon>Chordata</taxon>
        <taxon>Craniata</taxon>
        <taxon>Vertebrata</taxon>
        <taxon>Euteleostomi</taxon>
        <taxon>Actinopterygii</taxon>
        <taxon>Neopterygii</taxon>
        <taxon>Teleostei</taxon>
        <taxon>Neoteleostei</taxon>
        <taxon>Acanthomorphata</taxon>
        <taxon>Eupercaria</taxon>
        <taxon>Perciformes</taxon>
        <taxon>Cottioidei</taxon>
        <taxon>Cottales</taxon>
        <taxon>Liparidae</taxon>
        <taxon>Liparis</taxon>
    </lineage>
</organism>
<feature type="compositionally biased region" description="Gly residues" evidence="1">
    <location>
        <begin position="13"/>
        <end position="26"/>
    </location>
</feature>
<evidence type="ECO:0000313" key="2">
    <source>
        <dbReference type="EMBL" id="TNN23328.1"/>
    </source>
</evidence>
<comment type="caution">
    <text evidence="2">The sequence shown here is derived from an EMBL/GenBank/DDBJ whole genome shotgun (WGS) entry which is preliminary data.</text>
</comment>
<name>A0A4Z2E3I7_9TELE</name>
<evidence type="ECO:0000313" key="3">
    <source>
        <dbReference type="Proteomes" id="UP000314294"/>
    </source>
</evidence>
<feature type="compositionally biased region" description="Polar residues" evidence="1">
    <location>
        <begin position="1"/>
        <end position="10"/>
    </location>
</feature>
<feature type="region of interest" description="Disordered" evidence="1">
    <location>
        <begin position="1"/>
        <end position="28"/>
    </location>
</feature>
<dbReference type="AlphaFoldDB" id="A0A4Z2E3I7"/>